<evidence type="ECO:0000313" key="4">
    <source>
        <dbReference type="Proteomes" id="UP000295404"/>
    </source>
</evidence>
<organism evidence="1 3">
    <name type="scientific">Methanohalophilus euhalobius</name>
    <dbReference type="NCBI Taxonomy" id="51203"/>
    <lineage>
        <taxon>Archaea</taxon>
        <taxon>Methanobacteriati</taxon>
        <taxon>Methanobacteriota</taxon>
        <taxon>Stenosarchaea group</taxon>
        <taxon>Methanomicrobia</taxon>
        <taxon>Methanosarcinales</taxon>
        <taxon>Methanosarcinaceae</taxon>
        <taxon>Methanohalophilus</taxon>
    </lineage>
</organism>
<dbReference type="EMBL" id="OBDR01000007">
    <property type="protein sequence ID" value="SNY17735.1"/>
    <property type="molecule type" value="Genomic_DNA"/>
</dbReference>
<gene>
    <name evidence="2" type="ORF">C7960_1040</name>
    <name evidence="1" type="ORF">SAMN06295989_107103</name>
</gene>
<dbReference type="Proteomes" id="UP000295404">
    <property type="component" value="Unassembled WGS sequence"/>
</dbReference>
<keyword evidence="3" id="KW-1185">Reference proteome</keyword>
<dbReference type="AlphaFoldDB" id="A0A285G2I4"/>
<reference evidence="1" key="2">
    <citation type="submission" date="2017-09" db="EMBL/GenBank/DDBJ databases">
        <authorList>
            <person name="Ehlers B."/>
            <person name="Leendertz F.H."/>
        </authorList>
    </citation>
    <scope>NUCLEOTIDE SEQUENCE [LARGE SCALE GENOMIC DNA]</scope>
    <source>
        <strain evidence="1">WG-1MB</strain>
    </source>
</reference>
<sequence>MNKNKLGTLFVAMLILGVAFTPAVCAAEENDFQRSLLKFNDSGKKKVITSEFSINSHNGLHNIQNGSIVHYSSDGRTTVFDSEGKQSFFAIAEETGNISTPSGMKAATHVFEVPSGSEISTKENITNVYQNGVKILTVINDDNKKTETIPAYTGWLEYSVDRNVDDLSMFRADWIVPSEPSNPDDDAINFLFNAIVPYGESGIIQPVLEWNQAGSDRWTGASWTGANGVYFHSNRINVDAGDTIEGLMLWDDYHNRWYIGFEDVTDNNFVYIYSTDADDTNLDVFTTLETYNVDDNADLPSDTTFYNMLFKDENDNTITVYWDEKYGSGIPSAINGLDVVIYSSSQVKLRT</sequence>
<reference evidence="2 4" key="3">
    <citation type="submission" date="2019-03" db="EMBL/GenBank/DDBJ databases">
        <title>Subsurface microbial communities from deep shales in Ohio and West Virginia, USA.</title>
        <authorList>
            <person name="Wrighton K."/>
        </authorList>
    </citation>
    <scope>NUCLEOTIDE SEQUENCE [LARGE SCALE GENOMIC DNA]</scope>
    <source>
        <strain evidence="2 4">WG1_MB</strain>
    </source>
</reference>
<dbReference type="Proteomes" id="UP000217726">
    <property type="component" value="Unassembled WGS sequence"/>
</dbReference>
<evidence type="ECO:0000313" key="2">
    <source>
        <dbReference type="EMBL" id="TCL11844.1"/>
    </source>
</evidence>
<reference evidence="3" key="1">
    <citation type="submission" date="2017-09" db="EMBL/GenBank/DDBJ databases">
        <authorList>
            <person name="Varghese N."/>
            <person name="Submissions S."/>
        </authorList>
    </citation>
    <scope>NUCLEOTIDE SEQUENCE [LARGE SCALE GENOMIC DNA]</scope>
    <source>
        <strain evidence="3">WG-1MB</strain>
    </source>
</reference>
<name>A0A285G2I4_9EURY</name>
<evidence type="ECO:0000313" key="3">
    <source>
        <dbReference type="Proteomes" id="UP000217726"/>
    </source>
</evidence>
<evidence type="ECO:0000313" key="1">
    <source>
        <dbReference type="EMBL" id="SNY17735.1"/>
    </source>
</evidence>
<dbReference type="EMBL" id="SMMS01000001">
    <property type="protein sequence ID" value="TCL11844.1"/>
    <property type="molecule type" value="Genomic_DNA"/>
</dbReference>
<dbReference type="RefSeq" id="WP_096712591.1">
    <property type="nucleotide sequence ID" value="NZ_OBDR01000007.1"/>
</dbReference>
<protein>
    <submittedName>
        <fullName evidence="1">Uncharacterized protein</fullName>
    </submittedName>
</protein>
<dbReference type="OrthoDB" id="140655at2157"/>
<accession>A0A285G2I4</accession>
<proteinExistence type="predicted"/>